<dbReference type="RefSeq" id="WP_208850869.1">
    <property type="nucleotide sequence ID" value="NZ_JAGGDJ010000052.1"/>
</dbReference>
<dbReference type="InterPro" id="IPR002925">
    <property type="entry name" value="Dienelactn_hydro"/>
</dbReference>
<dbReference type="GO" id="GO:0016787">
    <property type="term" value="F:hydrolase activity"/>
    <property type="evidence" value="ECO:0007669"/>
    <property type="project" value="UniProtKB-KW"/>
</dbReference>
<accession>A0ABS3WJ57</accession>
<proteinExistence type="predicted"/>
<sequence length="168" mass="18005">MATHAGSFRASVEIQADIGYKLFVPDRYDAARPWPLILFLHGIKKRGADLALLDGYGLLGTAEREPGFGFLVLAPQCPAHLSWPAVRHEVLALLDRIVGEYGVDPAAVYLTGFSMGGNGVWDYAARDDGRFAAAAPLAGYHETAAMGGIALPVWAFHGIEDDTVPIGR</sequence>
<dbReference type="Proteomes" id="UP000670947">
    <property type="component" value="Unassembled WGS sequence"/>
</dbReference>
<keyword evidence="3" id="KW-0378">Hydrolase</keyword>
<dbReference type="SUPFAM" id="SSF53474">
    <property type="entry name" value="alpha/beta-Hydrolases"/>
    <property type="match status" value="1"/>
</dbReference>
<dbReference type="PANTHER" id="PTHR43037">
    <property type="entry name" value="UNNAMED PRODUCT-RELATED"/>
    <property type="match status" value="1"/>
</dbReference>
<evidence type="ECO:0000313" key="4">
    <source>
        <dbReference type="Proteomes" id="UP000670947"/>
    </source>
</evidence>
<evidence type="ECO:0000313" key="3">
    <source>
        <dbReference type="EMBL" id="MBO7748297.1"/>
    </source>
</evidence>
<keyword evidence="4" id="KW-1185">Reference proteome</keyword>
<dbReference type="InterPro" id="IPR029058">
    <property type="entry name" value="AB_hydrolase_fold"/>
</dbReference>
<dbReference type="PANTHER" id="PTHR43037:SF1">
    <property type="entry name" value="BLL1128 PROTEIN"/>
    <property type="match status" value="1"/>
</dbReference>
<dbReference type="InterPro" id="IPR050955">
    <property type="entry name" value="Plant_Biomass_Hydrol_Est"/>
</dbReference>
<evidence type="ECO:0000259" key="2">
    <source>
        <dbReference type="Pfam" id="PF01738"/>
    </source>
</evidence>
<organism evidence="3 4">
    <name type="scientific">Paenibacillus artemisiicola</name>
    <dbReference type="NCBI Taxonomy" id="1172618"/>
    <lineage>
        <taxon>Bacteria</taxon>
        <taxon>Bacillati</taxon>
        <taxon>Bacillota</taxon>
        <taxon>Bacilli</taxon>
        <taxon>Bacillales</taxon>
        <taxon>Paenibacillaceae</taxon>
        <taxon>Paenibacillus</taxon>
    </lineage>
</organism>
<name>A0ABS3WJ57_9BACL</name>
<comment type="caution">
    <text evidence="3">The sequence shown here is derived from an EMBL/GenBank/DDBJ whole genome shotgun (WGS) entry which is preliminary data.</text>
</comment>
<protein>
    <submittedName>
        <fullName evidence="3">Dienelactone hydrolase family protein</fullName>
    </submittedName>
</protein>
<dbReference type="EMBL" id="JAGGDJ010000052">
    <property type="protein sequence ID" value="MBO7748297.1"/>
    <property type="molecule type" value="Genomic_DNA"/>
</dbReference>
<feature type="domain" description="Dienelactone hydrolase" evidence="2">
    <location>
        <begin position="102"/>
        <end position="165"/>
    </location>
</feature>
<dbReference type="Gene3D" id="3.40.50.1820">
    <property type="entry name" value="alpha/beta hydrolase"/>
    <property type="match status" value="1"/>
</dbReference>
<gene>
    <name evidence="3" type="ORF">I8J29_29345</name>
</gene>
<evidence type="ECO:0000256" key="1">
    <source>
        <dbReference type="ARBA" id="ARBA00022729"/>
    </source>
</evidence>
<reference evidence="3 4" key="1">
    <citation type="submission" date="2021-03" db="EMBL/GenBank/DDBJ databases">
        <title>Paenibacillus artemisicola MWE-103 whole genome sequence.</title>
        <authorList>
            <person name="Ham Y.J."/>
        </authorList>
    </citation>
    <scope>NUCLEOTIDE SEQUENCE [LARGE SCALE GENOMIC DNA]</scope>
    <source>
        <strain evidence="3 4">MWE-103</strain>
    </source>
</reference>
<keyword evidence="1" id="KW-0732">Signal</keyword>
<dbReference type="Pfam" id="PF01738">
    <property type="entry name" value="DLH"/>
    <property type="match status" value="1"/>
</dbReference>